<accession>A0A9D4RDR8</accession>
<dbReference type="Proteomes" id="UP000828390">
    <property type="component" value="Unassembled WGS sequence"/>
</dbReference>
<gene>
    <name evidence="1" type="ORF">DPMN_025912</name>
</gene>
<keyword evidence="2" id="KW-1185">Reference proteome</keyword>
<proteinExistence type="predicted"/>
<organism evidence="1 2">
    <name type="scientific">Dreissena polymorpha</name>
    <name type="common">Zebra mussel</name>
    <name type="synonym">Mytilus polymorpha</name>
    <dbReference type="NCBI Taxonomy" id="45954"/>
    <lineage>
        <taxon>Eukaryota</taxon>
        <taxon>Metazoa</taxon>
        <taxon>Spiralia</taxon>
        <taxon>Lophotrochozoa</taxon>
        <taxon>Mollusca</taxon>
        <taxon>Bivalvia</taxon>
        <taxon>Autobranchia</taxon>
        <taxon>Heteroconchia</taxon>
        <taxon>Euheterodonta</taxon>
        <taxon>Imparidentia</taxon>
        <taxon>Neoheterodontei</taxon>
        <taxon>Myida</taxon>
        <taxon>Dreissenoidea</taxon>
        <taxon>Dreissenidae</taxon>
        <taxon>Dreissena</taxon>
    </lineage>
</organism>
<evidence type="ECO:0000313" key="1">
    <source>
        <dbReference type="EMBL" id="KAH3862937.1"/>
    </source>
</evidence>
<protein>
    <submittedName>
        <fullName evidence="1">Uncharacterized protein</fullName>
    </submittedName>
</protein>
<dbReference type="AlphaFoldDB" id="A0A9D4RDR8"/>
<reference evidence="1" key="1">
    <citation type="journal article" date="2019" name="bioRxiv">
        <title>The Genome of the Zebra Mussel, Dreissena polymorpha: A Resource for Invasive Species Research.</title>
        <authorList>
            <person name="McCartney M.A."/>
            <person name="Auch B."/>
            <person name="Kono T."/>
            <person name="Mallez S."/>
            <person name="Zhang Y."/>
            <person name="Obille A."/>
            <person name="Becker A."/>
            <person name="Abrahante J.E."/>
            <person name="Garbe J."/>
            <person name="Badalamenti J.P."/>
            <person name="Herman A."/>
            <person name="Mangelson H."/>
            <person name="Liachko I."/>
            <person name="Sullivan S."/>
            <person name="Sone E.D."/>
            <person name="Koren S."/>
            <person name="Silverstein K.A.T."/>
            <person name="Beckman K.B."/>
            <person name="Gohl D.M."/>
        </authorList>
    </citation>
    <scope>NUCLEOTIDE SEQUENCE</scope>
    <source>
        <strain evidence="1">Duluth1</strain>
        <tissue evidence="1">Whole animal</tissue>
    </source>
</reference>
<sequence>MCSRTVNYVHRKQRHKYSCPRTLYGSYTDRPGCCHLPGSSRSSTAILNCPKLFASRSPNDIPRRPGTYADQLGATVRLHVSHVGSSWI</sequence>
<evidence type="ECO:0000313" key="2">
    <source>
        <dbReference type="Proteomes" id="UP000828390"/>
    </source>
</evidence>
<comment type="caution">
    <text evidence="1">The sequence shown here is derived from an EMBL/GenBank/DDBJ whole genome shotgun (WGS) entry which is preliminary data.</text>
</comment>
<reference evidence="1" key="2">
    <citation type="submission" date="2020-11" db="EMBL/GenBank/DDBJ databases">
        <authorList>
            <person name="McCartney M.A."/>
            <person name="Auch B."/>
            <person name="Kono T."/>
            <person name="Mallez S."/>
            <person name="Becker A."/>
            <person name="Gohl D.M."/>
            <person name="Silverstein K.A.T."/>
            <person name="Koren S."/>
            <person name="Bechman K.B."/>
            <person name="Herman A."/>
            <person name="Abrahante J.E."/>
            <person name="Garbe J."/>
        </authorList>
    </citation>
    <scope>NUCLEOTIDE SEQUENCE</scope>
    <source>
        <strain evidence="1">Duluth1</strain>
        <tissue evidence="1">Whole animal</tissue>
    </source>
</reference>
<dbReference type="EMBL" id="JAIWYP010000002">
    <property type="protein sequence ID" value="KAH3862937.1"/>
    <property type="molecule type" value="Genomic_DNA"/>
</dbReference>
<name>A0A9D4RDR8_DREPO</name>